<accession>A0A5B7FT44</accession>
<evidence type="ECO:0000256" key="1">
    <source>
        <dbReference type="SAM" id="MobiDB-lite"/>
    </source>
</evidence>
<sequence>MVRAARPRTAAATPWSFPRLSVTTPPSSKQEWNLWSS</sequence>
<feature type="compositionally biased region" description="Low complexity" evidence="1">
    <location>
        <begin position="1"/>
        <end position="14"/>
    </location>
</feature>
<reference evidence="2 3" key="1">
    <citation type="submission" date="2019-05" db="EMBL/GenBank/DDBJ databases">
        <title>Another draft genome of Portunus trituberculatus and its Hox gene families provides insights of decapod evolution.</title>
        <authorList>
            <person name="Jeong J.-H."/>
            <person name="Song I."/>
            <person name="Kim S."/>
            <person name="Choi T."/>
            <person name="Kim D."/>
            <person name="Ryu S."/>
            <person name="Kim W."/>
        </authorList>
    </citation>
    <scope>NUCLEOTIDE SEQUENCE [LARGE SCALE GENOMIC DNA]</scope>
    <source>
        <tissue evidence="2">Muscle</tissue>
    </source>
</reference>
<keyword evidence="3" id="KW-1185">Reference proteome</keyword>
<comment type="caution">
    <text evidence="2">The sequence shown here is derived from an EMBL/GenBank/DDBJ whole genome shotgun (WGS) entry which is preliminary data.</text>
</comment>
<dbReference type="EMBL" id="VSRR010009034">
    <property type="protein sequence ID" value="MPC49682.1"/>
    <property type="molecule type" value="Genomic_DNA"/>
</dbReference>
<feature type="compositionally biased region" description="Polar residues" evidence="1">
    <location>
        <begin position="21"/>
        <end position="37"/>
    </location>
</feature>
<gene>
    <name evidence="2" type="ORF">E2C01_043494</name>
</gene>
<dbReference type="Proteomes" id="UP000324222">
    <property type="component" value="Unassembled WGS sequence"/>
</dbReference>
<protein>
    <submittedName>
        <fullName evidence="2">Uncharacterized protein</fullName>
    </submittedName>
</protein>
<proteinExistence type="predicted"/>
<evidence type="ECO:0000313" key="2">
    <source>
        <dbReference type="EMBL" id="MPC49682.1"/>
    </source>
</evidence>
<dbReference type="AlphaFoldDB" id="A0A5B7FT44"/>
<evidence type="ECO:0000313" key="3">
    <source>
        <dbReference type="Proteomes" id="UP000324222"/>
    </source>
</evidence>
<organism evidence="2 3">
    <name type="scientific">Portunus trituberculatus</name>
    <name type="common">Swimming crab</name>
    <name type="synonym">Neptunus trituberculatus</name>
    <dbReference type="NCBI Taxonomy" id="210409"/>
    <lineage>
        <taxon>Eukaryota</taxon>
        <taxon>Metazoa</taxon>
        <taxon>Ecdysozoa</taxon>
        <taxon>Arthropoda</taxon>
        <taxon>Crustacea</taxon>
        <taxon>Multicrustacea</taxon>
        <taxon>Malacostraca</taxon>
        <taxon>Eumalacostraca</taxon>
        <taxon>Eucarida</taxon>
        <taxon>Decapoda</taxon>
        <taxon>Pleocyemata</taxon>
        <taxon>Brachyura</taxon>
        <taxon>Eubrachyura</taxon>
        <taxon>Portunoidea</taxon>
        <taxon>Portunidae</taxon>
        <taxon>Portuninae</taxon>
        <taxon>Portunus</taxon>
    </lineage>
</organism>
<feature type="region of interest" description="Disordered" evidence="1">
    <location>
        <begin position="1"/>
        <end position="37"/>
    </location>
</feature>
<name>A0A5B7FT44_PORTR</name>